<sequence length="583" mass="66719">STNRLTSILCTSAGVNRWRFVQKSEKQPAAIGREFKITTNQKGSKKKTTPNMLSRRTLFYIVWGSIHLAIFVYGWWKQETDQRLAALNKLEYSVWISRGAGLCLCLDGFALFIPVCRNLMHLLRPKIGWIISVDSNIWFHRQVAYTTLFFTAVHTTAHYVNMFHVESTQIRPEKAVAIMYTETGPLTGHIMLFIMVLMYTTASVKIRTQCFEAFWYTHHLAFFWALGLYTHAAGCFVRGALPEHKTQCLGYNSVYVTVWSGLAYFCDRVFREIRGRGRSQISAVLIHPSGTVEIRMLKEGFKYVPGQWVFFQMPEVSRFQWHPFTISSAPDDPYISIHVRQVGDFTKAVGTRLGATPQLMATLNQPSEFSVEDCGEFHDITTIKSRDLPLVRIDGPYGSPAQDVFQCEVAVLIGAGIGVTPFSSILKNIYYMQAQGKLGLLKKVQFIWINKEITSFSWFKTLLRDLEDIQHDYSFLRMDMYLTGSVDEDTISNVVLNMGEHKCDSLTGLKSQTHFGKPHWKKDIFDPIRKAISSGDWYEREISGTTKVGCFYCGPRPLAKTLEKECLEATTDKVKFEFHKERF</sequence>
<evidence type="ECO:0000256" key="7">
    <source>
        <dbReference type="ARBA" id="ARBA00023136"/>
    </source>
</evidence>
<evidence type="ECO:0000256" key="2">
    <source>
        <dbReference type="ARBA" id="ARBA00022692"/>
    </source>
</evidence>
<keyword evidence="6" id="KW-0813">Transport</keyword>
<dbReference type="VEuPathDB" id="FungiDB:PSTT_08822"/>
<dbReference type="SFLD" id="SFLDS00052">
    <property type="entry name" value="Ferric_Reductase_Domain"/>
    <property type="match status" value="1"/>
</dbReference>
<feature type="transmembrane region" description="Helical" evidence="8">
    <location>
        <begin position="96"/>
        <end position="116"/>
    </location>
</feature>
<keyword evidence="6" id="KW-0406">Ion transport</keyword>
<dbReference type="Pfam" id="PF01794">
    <property type="entry name" value="Ferric_reduct"/>
    <property type="match status" value="1"/>
</dbReference>
<dbReference type="Gene3D" id="3.40.50.80">
    <property type="entry name" value="Nucleotide-binding domain of ferredoxin-NADP reductase (FNR) module"/>
    <property type="match status" value="1"/>
</dbReference>
<dbReference type="Pfam" id="PF08022">
    <property type="entry name" value="FAD_binding_8"/>
    <property type="match status" value="1"/>
</dbReference>
<dbReference type="GO" id="GO:0006952">
    <property type="term" value="P:defense response"/>
    <property type="evidence" value="ECO:0007669"/>
    <property type="project" value="TreeGrafter"/>
</dbReference>
<comment type="caution">
    <text evidence="10">The sequence shown here is derived from an EMBL/GenBank/DDBJ whole genome shotgun (WGS) entry which is preliminary data.</text>
</comment>
<evidence type="ECO:0000256" key="5">
    <source>
        <dbReference type="ARBA" id="ARBA00023002"/>
    </source>
</evidence>
<evidence type="ECO:0000313" key="10">
    <source>
        <dbReference type="EMBL" id="POW06643.1"/>
    </source>
</evidence>
<keyword evidence="11" id="KW-1185">Reference proteome</keyword>
<dbReference type="InterPro" id="IPR013121">
    <property type="entry name" value="Fe_red_NAD-bd_6"/>
</dbReference>
<dbReference type="InterPro" id="IPR000778">
    <property type="entry name" value="Cyt_b245_heavy_chain"/>
</dbReference>
<dbReference type="InterPro" id="IPR039261">
    <property type="entry name" value="FNR_nucleotide-bd"/>
</dbReference>
<dbReference type="EMBL" id="PKSL01000083">
    <property type="protein sequence ID" value="POW06643.1"/>
    <property type="molecule type" value="Genomic_DNA"/>
</dbReference>
<keyword evidence="2 8" id="KW-0812">Transmembrane</keyword>
<dbReference type="AlphaFoldDB" id="A0A2S4VAR6"/>
<keyword evidence="7 8" id="KW-0472">Membrane</keyword>
<organism evidence="10 11">
    <name type="scientific">Puccinia striiformis</name>
    <dbReference type="NCBI Taxonomy" id="27350"/>
    <lineage>
        <taxon>Eukaryota</taxon>
        <taxon>Fungi</taxon>
        <taxon>Dikarya</taxon>
        <taxon>Basidiomycota</taxon>
        <taxon>Pucciniomycotina</taxon>
        <taxon>Pucciniomycetes</taxon>
        <taxon>Pucciniales</taxon>
        <taxon>Pucciniaceae</taxon>
        <taxon>Puccinia</taxon>
    </lineage>
</organism>
<dbReference type="SFLD" id="SFLDG01168">
    <property type="entry name" value="Ferric_reductase_subgroup_(FRE"/>
    <property type="match status" value="1"/>
</dbReference>
<dbReference type="PROSITE" id="PS51384">
    <property type="entry name" value="FAD_FR"/>
    <property type="match status" value="1"/>
</dbReference>
<dbReference type="CDD" id="cd06186">
    <property type="entry name" value="NOX_Duox_like_FAD_NADP"/>
    <property type="match status" value="1"/>
</dbReference>
<dbReference type="Proteomes" id="UP000239156">
    <property type="component" value="Unassembled WGS sequence"/>
</dbReference>
<evidence type="ECO:0000313" key="11">
    <source>
        <dbReference type="Proteomes" id="UP000239156"/>
    </source>
</evidence>
<dbReference type="InterPro" id="IPR050369">
    <property type="entry name" value="RBOH/FRE"/>
</dbReference>
<dbReference type="GO" id="GO:0006811">
    <property type="term" value="P:monoatomic ion transport"/>
    <property type="evidence" value="ECO:0007669"/>
    <property type="project" value="UniProtKB-KW"/>
</dbReference>
<dbReference type="PRINTS" id="PR00466">
    <property type="entry name" value="GP91PHOX"/>
</dbReference>
<dbReference type="PANTHER" id="PTHR11972">
    <property type="entry name" value="NADPH OXIDASE"/>
    <property type="match status" value="1"/>
</dbReference>
<dbReference type="InterPro" id="IPR013112">
    <property type="entry name" value="FAD-bd_8"/>
</dbReference>
<dbReference type="GO" id="GO:0016175">
    <property type="term" value="F:superoxide-generating NAD(P)H oxidase activity"/>
    <property type="evidence" value="ECO:0007669"/>
    <property type="project" value="TreeGrafter"/>
</dbReference>
<dbReference type="SUPFAM" id="SSF52343">
    <property type="entry name" value="Ferredoxin reductase-like, C-terminal NADP-linked domain"/>
    <property type="match status" value="1"/>
</dbReference>
<evidence type="ECO:0000256" key="4">
    <source>
        <dbReference type="ARBA" id="ARBA00022989"/>
    </source>
</evidence>
<feature type="transmembrane region" description="Helical" evidence="8">
    <location>
        <begin position="220"/>
        <end position="241"/>
    </location>
</feature>
<feature type="transmembrane region" description="Helical" evidence="8">
    <location>
        <begin position="177"/>
        <end position="199"/>
    </location>
</feature>
<evidence type="ECO:0000256" key="8">
    <source>
        <dbReference type="SAM" id="Phobius"/>
    </source>
</evidence>
<keyword evidence="4 8" id="KW-1133">Transmembrane helix</keyword>
<feature type="domain" description="FAD-binding FR-type" evidence="9">
    <location>
        <begin position="268"/>
        <end position="403"/>
    </location>
</feature>
<protein>
    <recommendedName>
        <fullName evidence="9">FAD-binding FR-type domain-containing protein</fullName>
    </recommendedName>
</protein>
<dbReference type="PANTHER" id="PTHR11972:SF39">
    <property type="entry name" value="FAD-BINDING FR-TYPE DOMAIN-CONTAINING PROTEIN"/>
    <property type="match status" value="1"/>
</dbReference>
<dbReference type="GO" id="GO:0042554">
    <property type="term" value="P:superoxide anion generation"/>
    <property type="evidence" value="ECO:0007669"/>
    <property type="project" value="TreeGrafter"/>
</dbReference>
<dbReference type="InterPro" id="IPR017938">
    <property type="entry name" value="Riboflavin_synthase-like_b-brl"/>
</dbReference>
<dbReference type="GO" id="GO:0043020">
    <property type="term" value="C:NADPH oxidase complex"/>
    <property type="evidence" value="ECO:0007669"/>
    <property type="project" value="TreeGrafter"/>
</dbReference>
<feature type="non-terminal residue" evidence="10">
    <location>
        <position position="1"/>
    </location>
</feature>
<dbReference type="InterPro" id="IPR017927">
    <property type="entry name" value="FAD-bd_FR_type"/>
</dbReference>
<dbReference type="SFLD" id="SFLDG01169">
    <property type="entry name" value="NADPH_oxidase_subgroup_(NOX)"/>
    <property type="match status" value="1"/>
</dbReference>
<dbReference type="InterPro" id="IPR013130">
    <property type="entry name" value="Fe3_Rdtase_TM_dom"/>
</dbReference>
<evidence type="ECO:0000259" key="9">
    <source>
        <dbReference type="PROSITE" id="PS51384"/>
    </source>
</evidence>
<keyword evidence="3" id="KW-0249">Electron transport</keyword>
<gene>
    <name evidence="10" type="ORF">PSTT_08822</name>
</gene>
<comment type="subcellular location">
    <subcellularLocation>
        <location evidence="1">Membrane</location>
        <topology evidence="1">Multi-pass membrane protein</topology>
    </subcellularLocation>
</comment>
<evidence type="ECO:0000256" key="6">
    <source>
        <dbReference type="ARBA" id="ARBA00023065"/>
    </source>
</evidence>
<dbReference type="FunFam" id="2.40.30.10:FF:000091">
    <property type="entry name" value="NADPH oxidase (NoxA), putative"/>
    <property type="match status" value="1"/>
</dbReference>
<evidence type="ECO:0000256" key="1">
    <source>
        <dbReference type="ARBA" id="ARBA00004141"/>
    </source>
</evidence>
<evidence type="ECO:0000256" key="3">
    <source>
        <dbReference type="ARBA" id="ARBA00022982"/>
    </source>
</evidence>
<accession>A0A2S4VAR6</accession>
<dbReference type="Pfam" id="PF08030">
    <property type="entry name" value="NAD_binding_6"/>
    <property type="match status" value="1"/>
</dbReference>
<feature type="transmembrane region" description="Helical" evidence="8">
    <location>
        <begin position="57"/>
        <end position="76"/>
    </location>
</feature>
<dbReference type="Gene3D" id="2.40.30.10">
    <property type="entry name" value="Translation factors"/>
    <property type="match status" value="1"/>
</dbReference>
<dbReference type="VEuPathDB" id="FungiDB:PSHT_08608"/>
<feature type="transmembrane region" description="Helical" evidence="8">
    <location>
        <begin position="137"/>
        <end position="157"/>
    </location>
</feature>
<name>A0A2S4VAR6_9BASI</name>
<proteinExistence type="predicted"/>
<keyword evidence="5" id="KW-0560">Oxidoreductase</keyword>
<reference evidence="10" key="1">
    <citation type="submission" date="2017-12" db="EMBL/GenBank/DDBJ databases">
        <title>Gene loss provides genomic basis for host adaptation in cereal stripe rust fungi.</title>
        <authorList>
            <person name="Xia C."/>
        </authorList>
    </citation>
    <scope>NUCLEOTIDE SEQUENCE [LARGE SCALE GENOMIC DNA]</scope>
    <source>
        <strain evidence="10">93-210</strain>
    </source>
</reference>
<dbReference type="SUPFAM" id="SSF63380">
    <property type="entry name" value="Riboflavin synthase domain-like"/>
    <property type="match status" value="1"/>
</dbReference>